<feature type="compositionally biased region" description="Basic and acidic residues" evidence="1">
    <location>
        <begin position="286"/>
        <end position="295"/>
    </location>
</feature>
<dbReference type="RefSeq" id="YP_004293217.1">
    <property type="nucleotide sequence ID" value="NC_015220.1"/>
</dbReference>
<feature type="region of interest" description="Disordered" evidence="1">
    <location>
        <begin position="276"/>
        <end position="295"/>
    </location>
</feature>
<sequence>MALMKKIARVSGKIANGGTPIANLPSSFIYNDVKSLKGSAGILLERNEIVYQVEPSSISDEFRVTTIPIVPMEQLKLLNGSNMNYIHFGALSISIDPLFKRNSGVKGKAFVYDSRWNNAEQALLQAFSFDLNSGTASLICSPNYSVQLTDPRLSTCLSTVLVFENLNFREGSFAISVRIGVMYRPYNSYIGDSLELDQTNFKIDGKDVLELGLKDFGLNPDDNLDELFKKVPTDSSRIVKSFTENYRRKGFLGTSLKVPMNKFQIGPLNFEESREVKIGKNSGSNNRDKEKIDSFKSKSDKYENIAEVDKYLKRDHNFGRHVDQTGIEGSRQGGTDQKVVGGQAGPSWAK</sequence>
<reference evidence="2 3" key="1">
    <citation type="journal article" date="1997" name="Arch. Virol.">
        <title>Grapevine berry inner necrosis, a new trichovirus: comparative studies with several known trichoviruses.</title>
        <authorList>
            <person name="Yoshikawa N."/>
            <person name="Iida H."/>
            <person name="Goto S."/>
            <person name="Magome H."/>
            <person name="Takahashi T."/>
            <person name="Terai Y."/>
        </authorList>
    </citation>
    <scope>NUCLEOTIDE SEQUENCE [LARGE SCALE GENOMIC DNA]</scope>
</reference>
<dbReference type="Pfam" id="PF01107">
    <property type="entry name" value="MP"/>
    <property type="match status" value="1"/>
</dbReference>
<dbReference type="GO" id="GO:0006508">
    <property type="term" value="P:proteolysis"/>
    <property type="evidence" value="ECO:0007669"/>
    <property type="project" value="InterPro"/>
</dbReference>
<feature type="region of interest" description="Disordered" evidence="1">
    <location>
        <begin position="320"/>
        <end position="350"/>
    </location>
</feature>
<dbReference type="Proteomes" id="UP000201134">
    <property type="component" value="Segment"/>
</dbReference>
<evidence type="ECO:0000313" key="3">
    <source>
        <dbReference type="Proteomes" id="UP000201134"/>
    </source>
</evidence>
<organism evidence="2 3">
    <name type="scientific">Grapevine berry inner necrosis virus</name>
    <dbReference type="NCBI Taxonomy" id="81877"/>
    <lineage>
        <taxon>Viruses</taxon>
        <taxon>Riboviria</taxon>
        <taxon>Orthornavirae</taxon>
        <taxon>Kitrinoviricota</taxon>
        <taxon>Alsuviricetes</taxon>
        <taxon>Tymovirales</taxon>
        <taxon>Betaflexiviridae</taxon>
        <taxon>Trivirinae</taxon>
        <taxon>Trichovirus</taxon>
        <taxon>Trichovirus necroacini</taxon>
    </lineage>
</organism>
<accession>Q91QY3</accession>
<keyword evidence="3" id="KW-1185">Reference proteome</keyword>
<dbReference type="KEGG" id="vg:10279010"/>
<dbReference type="OrthoDB" id="9863at10239"/>
<dbReference type="InterPro" id="IPR028919">
    <property type="entry name" value="Viral_movement"/>
</dbReference>
<protein>
    <submittedName>
        <fullName evidence="2">Movement protein</fullName>
    </submittedName>
</protein>
<proteinExistence type="predicted"/>
<dbReference type="GO" id="GO:0004252">
    <property type="term" value="F:serine-type endopeptidase activity"/>
    <property type="evidence" value="ECO:0007669"/>
    <property type="project" value="InterPro"/>
</dbReference>
<dbReference type="EMBL" id="D88448">
    <property type="protein sequence ID" value="BAB47272.1"/>
    <property type="molecule type" value="Genomic_RNA"/>
</dbReference>
<evidence type="ECO:0000256" key="1">
    <source>
        <dbReference type="SAM" id="MobiDB-lite"/>
    </source>
</evidence>
<evidence type="ECO:0000313" key="2">
    <source>
        <dbReference type="EMBL" id="BAB47272.1"/>
    </source>
</evidence>
<gene>
    <name evidence="2" type="primary">MP</name>
</gene>
<name>Q91QY3_9VIRU</name>
<dbReference type="InterPro" id="IPR001815">
    <property type="entry name" value="Trichovirus_mp"/>
</dbReference>
<dbReference type="GeneID" id="10279010"/>
<dbReference type="PRINTS" id="PR00995">
    <property type="entry name" value="CAPILLOPTASE"/>
</dbReference>